<dbReference type="EMBL" id="DTHJ01000119">
    <property type="protein sequence ID" value="HHS63082.1"/>
    <property type="molecule type" value="Genomic_DNA"/>
</dbReference>
<dbReference type="GO" id="GO:0016757">
    <property type="term" value="F:glycosyltransferase activity"/>
    <property type="evidence" value="ECO:0007669"/>
    <property type="project" value="InterPro"/>
</dbReference>
<dbReference type="CDD" id="cd03801">
    <property type="entry name" value="GT4_PimA-like"/>
    <property type="match status" value="1"/>
</dbReference>
<organism evidence="3">
    <name type="scientific">candidate division WOR-3 bacterium</name>
    <dbReference type="NCBI Taxonomy" id="2052148"/>
    <lineage>
        <taxon>Bacteria</taxon>
        <taxon>Bacteria division WOR-3</taxon>
    </lineage>
</organism>
<evidence type="ECO:0000313" key="3">
    <source>
        <dbReference type="EMBL" id="HHS63082.1"/>
    </source>
</evidence>
<reference evidence="3" key="1">
    <citation type="journal article" date="2020" name="mSystems">
        <title>Genome- and Community-Level Interaction Insights into Carbon Utilization and Element Cycling Functions of Hydrothermarchaeota in Hydrothermal Sediment.</title>
        <authorList>
            <person name="Zhou Z."/>
            <person name="Liu Y."/>
            <person name="Xu W."/>
            <person name="Pan J."/>
            <person name="Luo Z.H."/>
            <person name="Li M."/>
        </authorList>
    </citation>
    <scope>NUCLEOTIDE SEQUENCE [LARGE SCALE GENOMIC DNA]</scope>
    <source>
        <strain evidence="3">SpSt-783</strain>
    </source>
</reference>
<dbReference type="PANTHER" id="PTHR45947">
    <property type="entry name" value="SULFOQUINOVOSYL TRANSFERASE SQD2"/>
    <property type="match status" value="1"/>
</dbReference>
<accession>A0A7C6EIH9</accession>
<dbReference type="Gene3D" id="3.40.50.2000">
    <property type="entry name" value="Glycogen Phosphorylase B"/>
    <property type="match status" value="2"/>
</dbReference>
<gene>
    <name evidence="3" type="ORF">ENV70_05680</name>
</gene>
<evidence type="ECO:0000259" key="1">
    <source>
        <dbReference type="Pfam" id="PF00534"/>
    </source>
</evidence>
<feature type="domain" description="Glycosyl transferase family 1" evidence="1">
    <location>
        <begin position="174"/>
        <end position="337"/>
    </location>
</feature>
<feature type="domain" description="Glycosyltransferase subfamily 4-like N-terminal" evidence="2">
    <location>
        <begin position="17"/>
        <end position="173"/>
    </location>
</feature>
<name>A0A7C6EIH9_UNCW3</name>
<dbReference type="AlphaFoldDB" id="A0A7C6EIH9"/>
<sequence length="362" mass="42047">MNILIINWQDWKNPYAGGAEVYLYEIFSRLIKKGHKVLLLCSRGTGQKRYETLDGFEIIRVGRRVNFNFYVPFALRAILKNRKIDLIIDDQNKIPFYTPVFTKKKNLIMIMHLFRETIYRETNFLFASYVYITESLIPLLYPRSYFIAISQSTADDLKKMGIKQKISVVYSGIPELKNIYNIKREKNLVLYVGRIKRYKSIDHLLKAVNMIKNDIPVKLAIVGDGDAREELKNLARELNLEVDFRGFVSEEEKYKMYQKARLIVQPSIKEGWGLTAIEAQACGTPVICANSPGLRETLIDGKTGYLYDYGNITELAKKIKDMLSDDTKWLEFSNSAIEWARNFSWDYSAEKMEKIIMEVCNA</sequence>
<comment type="caution">
    <text evidence="3">The sequence shown here is derived from an EMBL/GenBank/DDBJ whole genome shotgun (WGS) entry which is preliminary data.</text>
</comment>
<proteinExistence type="predicted"/>
<dbReference type="InterPro" id="IPR028098">
    <property type="entry name" value="Glyco_trans_4-like_N"/>
</dbReference>
<keyword evidence="3" id="KW-0808">Transferase</keyword>
<dbReference type="SUPFAM" id="SSF53756">
    <property type="entry name" value="UDP-Glycosyltransferase/glycogen phosphorylase"/>
    <property type="match status" value="1"/>
</dbReference>
<dbReference type="InterPro" id="IPR001296">
    <property type="entry name" value="Glyco_trans_1"/>
</dbReference>
<dbReference type="InterPro" id="IPR050194">
    <property type="entry name" value="Glycosyltransferase_grp1"/>
</dbReference>
<protein>
    <submittedName>
        <fullName evidence="3">Glycosyltransferase family 1 protein</fullName>
    </submittedName>
</protein>
<dbReference type="Pfam" id="PF00534">
    <property type="entry name" value="Glycos_transf_1"/>
    <property type="match status" value="1"/>
</dbReference>
<evidence type="ECO:0000259" key="2">
    <source>
        <dbReference type="Pfam" id="PF13439"/>
    </source>
</evidence>
<dbReference type="PANTHER" id="PTHR45947:SF3">
    <property type="entry name" value="SULFOQUINOVOSYL TRANSFERASE SQD2"/>
    <property type="match status" value="1"/>
</dbReference>
<dbReference type="Pfam" id="PF13439">
    <property type="entry name" value="Glyco_transf_4"/>
    <property type="match status" value="1"/>
</dbReference>